<dbReference type="Proteomes" id="UP000273655">
    <property type="component" value="Chromosome 1"/>
</dbReference>
<evidence type="ECO:0000256" key="3">
    <source>
        <dbReference type="ARBA" id="ARBA00022448"/>
    </source>
</evidence>
<dbReference type="SUPFAM" id="SSF51735">
    <property type="entry name" value="NAD(P)-binding Rossmann-fold domains"/>
    <property type="match status" value="2"/>
</dbReference>
<evidence type="ECO:0000259" key="10">
    <source>
        <dbReference type="PROSITE" id="PS51202"/>
    </source>
</evidence>
<dbReference type="AlphaFoldDB" id="A0A447P5U1"/>
<feature type="domain" description="RCK N-terminal" evidence="9">
    <location>
        <begin position="176"/>
        <end position="292"/>
    </location>
</feature>
<dbReference type="InterPro" id="IPR036291">
    <property type="entry name" value="NAD(P)-bd_dom_sf"/>
</dbReference>
<dbReference type="InterPro" id="IPR036721">
    <property type="entry name" value="RCK_C_sf"/>
</dbReference>
<feature type="domain" description="RCK N-terminal" evidence="9">
    <location>
        <begin position="1"/>
        <end position="67"/>
    </location>
</feature>
<dbReference type="Pfam" id="PF02254">
    <property type="entry name" value="TrkA_N"/>
    <property type="match status" value="2"/>
</dbReference>
<name>A0A447P5U1_SALET</name>
<keyword evidence="3" id="KW-0813">Transport</keyword>
<evidence type="ECO:0000256" key="4">
    <source>
        <dbReference type="ARBA" id="ARBA00022538"/>
    </source>
</evidence>
<dbReference type="InterPro" id="IPR050721">
    <property type="entry name" value="Trk_Ktr_HKT_K-transport"/>
</dbReference>
<evidence type="ECO:0000256" key="6">
    <source>
        <dbReference type="ARBA" id="ARBA00023027"/>
    </source>
</evidence>
<dbReference type="GO" id="GO:0015079">
    <property type="term" value="F:potassium ion transmembrane transporter activity"/>
    <property type="evidence" value="ECO:0007669"/>
    <property type="project" value="InterPro"/>
</dbReference>
<dbReference type="NCBIfam" id="NF007039">
    <property type="entry name" value="PRK09496.3-2"/>
    <property type="match status" value="1"/>
</dbReference>
<dbReference type="PRINTS" id="PR00335">
    <property type="entry name" value="KUPTAKETRKA"/>
</dbReference>
<evidence type="ECO:0000256" key="8">
    <source>
        <dbReference type="ARBA" id="ARBA00023136"/>
    </source>
</evidence>
<evidence type="ECO:0000313" key="11">
    <source>
        <dbReference type="EMBL" id="VEA31171.1"/>
    </source>
</evidence>
<evidence type="ECO:0000256" key="5">
    <source>
        <dbReference type="ARBA" id="ARBA00022958"/>
    </source>
</evidence>
<dbReference type="PANTHER" id="PTHR43833">
    <property type="entry name" value="POTASSIUM CHANNEL PROTEIN 2-RELATED-RELATED"/>
    <property type="match status" value="1"/>
</dbReference>
<keyword evidence="5" id="KW-0630">Potassium</keyword>
<evidence type="ECO:0000256" key="7">
    <source>
        <dbReference type="ARBA" id="ARBA00023065"/>
    </source>
</evidence>
<evidence type="ECO:0000256" key="1">
    <source>
        <dbReference type="ARBA" id="ARBA00004515"/>
    </source>
</evidence>
<dbReference type="Gene3D" id="3.30.70.1450">
    <property type="entry name" value="Regulator of K+ conductance, C-terminal domain"/>
    <property type="match status" value="1"/>
</dbReference>
<reference evidence="11 12" key="1">
    <citation type="submission" date="2018-12" db="EMBL/GenBank/DDBJ databases">
        <authorList>
            <consortium name="Pathogen Informatics"/>
        </authorList>
    </citation>
    <scope>NUCLEOTIDE SEQUENCE [LARGE SCALE GENOMIC DNA]</scope>
    <source>
        <strain evidence="11 12">NCTC8271</strain>
    </source>
</reference>
<dbReference type="Gene3D" id="3.40.50.720">
    <property type="entry name" value="NAD(P)-binding Rossmann-like Domain"/>
    <property type="match status" value="2"/>
</dbReference>
<dbReference type="FunFam" id="3.30.70.1450:FF:000001">
    <property type="entry name" value="Trk system potassium transporter TrkA"/>
    <property type="match status" value="1"/>
</dbReference>
<dbReference type="NCBIfam" id="NF007032">
    <property type="entry name" value="PRK09496.1-4"/>
    <property type="match status" value="1"/>
</dbReference>
<comment type="subcellular location">
    <subcellularLocation>
        <location evidence="1">Cell inner membrane</location>
        <topology evidence="1">Peripheral membrane protein</topology>
        <orientation evidence="1">Cytoplasmic side</orientation>
    </subcellularLocation>
</comment>
<keyword evidence="4" id="KW-0633">Potassium transport</keyword>
<dbReference type="PROSITE" id="PS51202">
    <property type="entry name" value="RCK_C"/>
    <property type="match status" value="1"/>
</dbReference>
<keyword evidence="6" id="KW-0520">NAD</keyword>
<feature type="domain" description="RCK C-terminal" evidence="10">
    <location>
        <begin position="87"/>
        <end position="171"/>
    </location>
</feature>
<dbReference type="EMBL" id="LR134148">
    <property type="protein sequence ID" value="VEA31171.1"/>
    <property type="molecule type" value="Genomic_DNA"/>
</dbReference>
<evidence type="ECO:0000313" key="12">
    <source>
        <dbReference type="Proteomes" id="UP000273655"/>
    </source>
</evidence>
<protein>
    <recommendedName>
        <fullName evidence="2">Trk system potassium uptake protein TrkA</fullName>
    </recommendedName>
</protein>
<dbReference type="PANTHER" id="PTHR43833:SF5">
    <property type="entry name" value="TRK SYSTEM POTASSIUM UPTAKE PROTEIN TRKA"/>
    <property type="match status" value="1"/>
</dbReference>
<proteinExistence type="predicted"/>
<dbReference type="NCBIfam" id="NF007030">
    <property type="entry name" value="PRK09496.1-1"/>
    <property type="match status" value="1"/>
</dbReference>
<dbReference type="InterPro" id="IPR006037">
    <property type="entry name" value="RCK_C"/>
</dbReference>
<gene>
    <name evidence="11" type="primary">trkA</name>
    <name evidence="11" type="ORF">NCTC8271_00582</name>
</gene>
<sequence>MLREAGADDADMLVAVTSSDETNMVACQVAYSLFNTPNRIARIRSPDYVRDADKLFHSEAVPIDHLIAPEQLVIDNIYRLIEYPGALQVVNFAEGKVSLAVVKAYYGGPLIGNALSTMREHMPHIDTRVAAIFRHDRPIRPQGSTIVEAGDEVFFIAASQHIRAVMSELQRLEKPYKRIMLVGGGNIGAGLARRLEKDYSVKLIERDQQRAAELAEKLQNTIVFFGDASDQELLAEEHIDQVDLFIAVTNDDEANIMSAMLAKRMGAKKVMVLIQRRAYVDLVQGSVIDIAISPQQATISALLSHVRKADIVGVSSLRRGVAKPSKPSRTVMKALPAWLAASLTK</sequence>
<keyword evidence="7" id="KW-0406">Ion transport</keyword>
<organism evidence="11 12">
    <name type="scientific">Salmonella enterica I</name>
    <dbReference type="NCBI Taxonomy" id="59201"/>
    <lineage>
        <taxon>Bacteria</taxon>
        <taxon>Pseudomonadati</taxon>
        <taxon>Pseudomonadota</taxon>
        <taxon>Gammaproteobacteria</taxon>
        <taxon>Enterobacterales</taxon>
        <taxon>Enterobacteriaceae</taxon>
        <taxon>Salmonella</taxon>
    </lineage>
</organism>
<dbReference type="GO" id="GO:0005886">
    <property type="term" value="C:plasma membrane"/>
    <property type="evidence" value="ECO:0007669"/>
    <property type="project" value="UniProtKB-SubCell"/>
</dbReference>
<dbReference type="NCBIfam" id="NF007031">
    <property type="entry name" value="PRK09496.1-2"/>
    <property type="match status" value="1"/>
</dbReference>
<dbReference type="Pfam" id="PF02080">
    <property type="entry name" value="TrkA_C"/>
    <property type="match status" value="1"/>
</dbReference>
<keyword evidence="8" id="KW-0472">Membrane</keyword>
<dbReference type="FunFam" id="3.40.50.720:FF:000042">
    <property type="entry name" value="Trk system potassium transporter TrkA"/>
    <property type="match status" value="1"/>
</dbReference>
<evidence type="ECO:0000256" key="2">
    <source>
        <dbReference type="ARBA" id="ARBA00017378"/>
    </source>
</evidence>
<dbReference type="SUPFAM" id="SSF116726">
    <property type="entry name" value="TrkA C-terminal domain-like"/>
    <property type="match status" value="1"/>
</dbReference>
<evidence type="ECO:0000259" key="9">
    <source>
        <dbReference type="PROSITE" id="PS51201"/>
    </source>
</evidence>
<dbReference type="InterPro" id="IPR003148">
    <property type="entry name" value="RCK_N"/>
</dbReference>
<dbReference type="PROSITE" id="PS51201">
    <property type="entry name" value="RCK_N"/>
    <property type="match status" value="2"/>
</dbReference>
<dbReference type="InterPro" id="IPR006036">
    <property type="entry name" value="K_uptake_TrkA"/>
</dbReference>
<accession>A0A447P5U1</accession>